<accession>A0ABQ1BA94</accession>
<proteinExistence type="predicted"/>
<evidence type="ECO:0000256" key="1">
    <source>
        <dbReference type="SAM" id="MobiDB-lite"/>
    </source>
</evidence>
<feature type="region of interest" description="Disordered" evidence="1">
    <location>
        <begin position="142"/>
        <end position="171"/>
    </location>
</feature>
<dbReference type="InterPro" id="IPR005162">
    <property type="entry name" value="Retrotrans_gag_dom"/>
</dbReference>
<dbReference type="Pfam" id="PF03732">
    <property type="entry name" value="Retrotrans_gag"/>
    <property type="match status" value="1"/>
</dbReference>
<comment type="caution">
    <text evidence="3">The sequence shown here is derived from an EMBL/GenBank/DDBJ whole genome shotgun (WGS) entry which is preliminary data.</text>
</comment>
<evidence type="ECO:0000259" key="2">
    <source>
        <dbReference type="Pfam" id="PF03732"/>
    </source>
</evidence>
<evidence type="ECO:0000313" key="4">
    <source>
        <dbReference type="Proteomes" id="UP000465266"/>
    </source>
</evidence>
<sequence>MAYMNNRLKGAPYAQILPYIKKGICTLNDYQDILDILERAFGDPNRMNNAHNELFSLHQTNKEFSTFFAEFQRLALEGEMPEETLSTLLEQAISYKLQSMLMHNQPLSQEYHQFTRFLQDLENHRCQYTTSQPPVIKTYATTARPTQHPQSPQSPSPIAAKSTKQPWRPTI</sequence>
<feature type="domain" description="Retrotransposon gag" evidence="2">
    <location>
        <begin position="27"/>
        <end position="85"/>
    </location>
</feature>
<dbReference type="Proteomes" id="UP000465266">
    <property type="component" value="Unassembled WGS sequence"/>
</dbReference>
<reference evidence="3 4" key="1">
    <citation type="submission" date="2020-01" db="EMBL/GenBank/DDBJ databases">
        <title>Draft genome sequence of Aspergillus udagawae IFM 53868.</title>
        <authorList>
            <person name="Takahashi H."/>
            <person name="Yaguchi T."/>
        </authorList>
    </citation>
    <scope>NUCLEOTIDE SEQUENCE [LARGE SCALE GENOMIC DNA]</scope>
    <source>
        <strain evidence="3 4">IFM 53868</strain>
    </source>
</reference>
<organism evidence="3 4">
    <name type="scientific">Aspergillus udagawae</name>
    <dbReference type="NCBI Taxonomy" id="91492"/>
    <lineage>
        <taxon>Eukaryota</taxon>
        <taxon>Fungi</taxon>
        <taxon>Dikarya</taxon>
        <taxon>Ascomycota</taxon>
        <taxon>Pezizomycotina</taxon>
        <taxon>Eurotiomycetes</taxon>
        <taxon>Eurotiomycetidae</taxon>
        <taxon>Eurotiales</taxon>
        <taxon>Aspergillaceae</taxon>
        <taxon>Aspergillus</taxon>
        <taxon>Aspergillus subgen. Fumigati</taxon>
    </lineage>
</organism>
<name>A0ABQ1BA94_9EURO</name>
<evidence type="ECO:0000313" key="3">
    <source>
        <dbReference type="EMBL" id="GFF97258.1"/>
    </source>
</evidence>
<gene>
    <name evidence="3" type="ORF">IFM53868_08983</name>
</gene>
<feature type="compositionally biased region" description="Low complexity" evidence="1">
    <location>
        <begin position="145"/>
        <end position="157"/>
    </location>
</feature>
<keyword evidence="4" id="KW-1185">Reference proteome</keyword>
<dbReference type="EMBL" id="BLKG01000146">
    <property type="protein sequence ID" value="GFF97258.1"/>
    <property type="molecule type" value="Genomic_DNA"/>
</dbReference>
<protein>
    <recommendedName>
        <fullName evidence="2">Retrotransposon gag domain-containing protein</fullName>
    </recommendedName>
</protein>